<accession>A0A1H5W401</accession>
<sequence length="39" mass="4277">MGSPIGNVSVMMVESSLDGKNMKPTIIEQSLLAELMMFF</sequence>
<gene>
    <name evidence="1" type="ORF">SAMN05216354_2221</name>
</gene>
<protein>
    <submittedName>
        <fullName evidence="1">Uncharacterized protein</fullName>
    </submittedName>
</protein>
<reference evidence="1 2" key="1">
    <citation type="submission" date="2016-10" db="EMBL/GenBank/DDBJ databases">
        <authorList>
            <person name="de Groot N.N."/>
        </authorList>
    </citation>
    <scope>NUCLEOTIDE SEQUENCE [LARGE SCALE GENOMIC DNA]</scope>
    <source>
        <strain evidence="1 2">AR32</strain>
    </source>
</reference>
<dbReference type="Proteomes" id="UP000236735">
    <property type="component" value="Unassembled WGS sequence"/>
</dbReference>
<evidence type="ECO:0000313" key="2">
    <source>
        <dbReference type="Proteomes" id="UP000236735"/>
    </source>
</evidence>
<dbReference type="AlphaFoldDB" id="A0A1H5W401"/>
<dbReference type="EMBL" id="FNUV01000005">
    <property type="protein sequence ID" value="SEF94264.1"/>
    <property type="molecule type" value="Genomic_DNA"/>
</dbReference>
<name>A0A1H5W401_XYLRU</name>
<evidence type="ECO:0000313" key="1">
    <source>
        <dbReference type="EMBL" id="SEF94264.1"/>
    </source>
</evidence>
<organism evidence="1 2">
    <name type="scientific">Xylanibacter ruminicola</name>
    <name type="common">Prevotella ruminicola</name>
    <dbReference type="NCBI Taxonomy" id="839"/>
    <lineage>
        <taxon>Bacteria</taxon>
        <taxon>Pseudomonadati</taxon>
        <taxon>Bacteroidota</taxon>
        <taxon>Bacteroidia</taxon>
        <taxon>Bacteroidales</taxon>
        <taxon>Prevotellaceae</taxon>
        <taxon>Xylanibacter</taxon>
    </lineage>
</organism>
<proteinExistence type="predicted"/>